<dbReference type="Gene3D" id="1.10.287.950">
    <property type="entry name" value="Methyl-accepting chemotaxis protein"/>
    <property type="match status" value="1"/>
</dbReference>
<dbReference type="RefSeq" id="WP_077276668.1">
    <property type="nucleotide sequence ID" value="NZ_CP019609.1"/>
</dbReference>
<gene>
    <name evidence="8" type="ORF">BW732_10455</name>
</gene>
<evidence type="ECO:0000256" key="7">
    <source>
        <dbReference type="ARBA" id="ARBA00023224"/>
    </source>
</evidence>
<evidence type="ECO:0000256" key="3">
    <source>
        <dbReference type="ARBA" id="ARBA00022500"/>
    </source>
</evidence>
<dbReference type="EMBL" id="CP019609">
    <property type="protein sequence ID" value="AQP54580.1"/>
    <property type="molecule type" value="Genomic_DNA"/>
</dbReference>
<dbReference type="PANTHER" id="PTHR32089">
    <property type="entry name" value="METHYL-ACCEPTING CHEMOTAXIS PROTEIN MCPB"/>
    <property type="match status" value="1"/>
</dbReference>
<dbReference type="SUPFAM" id="SSF58104">
    <property type="entry name" value="Methyl-accepting chemotaxis protein (MCP) signaling domain"/>
    <property type="match status" value="1"/>
</dbReference>
<dbReference type="CDD" id="cd11386">
    <property type="entry name" value="MCP_signal"/>
    <property type="match status" value="1"/>
</dbReference>
<dbReference type="OrthoDB" id="9760371at2"/>
<dbReference type="InterPro" id="IPR029151">
    <property type="entry name" value="Sensor-like_sf"/>
</dbReference>
<comment type="subcellular location">
    <subcellularLocation>
        <location evidence="1">Cell membrane</location>
        <topology evidence="1">Multi-pass membrane protein</topology>
    </subcellularLocation>
</comment>
<dbReference type="SMART" id="SM00283">
    <property type="entry name" value="MA"/>
    <property type="match status" value="1"/>
</dbReference>
<dbReference type="Pfam" id="PF02743">
    <property type="entry name" value="dCache_1"/>
    <property type="match status" value="1"/>
</dbReference>
<reference evidence="8 9" key="1">
    <citation type="journal article" date="2010" name="Int. J. Syst. Evol. Microbiol.">
        <title>Vagococcus penaei sp. nov., isolated from spoilage microbiota of cooked shrimp (Penaeus vannamei).</title>
        <authorList>
            <person name="Jaffres E."/>
            <person name="Prevost H."/>
            <person name="Rossero A."/>
            <person name="Joffraud J.J."/>
            <person name="Dousset X."/>
        </authorList>
    </citation>
    <scope>NUCLEOTIDE SEQUENCE [LARGE SCALE GENOMIC DNA]</scope>
    <source>
        <strain evidence="8 9">CD276</strain>
    </source>
</reference>
<dbReference type="GO" id="GO:0006935">
    <property type="term" value="P:chemotaxis"/>
    <property type="evidence" value="ECO:0007669"/>
    <property type="project" value="UniProtKB-KW"/>
</dbReference>
<dbReference type="KEGG" id="vpi:BW732_10455"/>
<keyword evidence="3" id="KW-0145">Chemotaxis</keyword>
<keyword evidence="5" id="KW-1133">Transmembrane helix</keyword>
<dbReference type="PANTHER" id="PTHR32089:SF112">
    <property type="entry name" value="LYSOZYME-LIKE PROTEIN-RELATED"/>
    <property type="match status" value="1"/>
</dbReference>
<sequence length="690" mass="76334">MKKNKNRQKSLGPKIIITVLVMTILPVLVTLGINLNLMTKLVSERVQVEEKNKVDEMYNTIKNVEDSVANTVKMISVQPSLKQPITKVADREKIRDILEVTQKANPNIVELYFAPSKQDLISSLSRDNPESQYSQRPWYKAAIANPDKLNWSKPIKDMNSGEMVLMVSQAIKVNGKILGVLSADMNFPRISQMIQTTKIGRTGRVILSTMDGTILASPLKKEIGEDISSYSEYKQIMKKGNSGYVESKGVGEIYFRKNSHGMLIQSVVEPNELRADQKQILTNSIYVLVLIVVISIIFAILLGRIVVQIAQTLVNAFQRASEGDLTAEIKSFKGDSDDKLKWLIKIPGMKKLIGDGSIKEDGHEIHRIVTAYNRMIFGFGRLIEGIQMESDRISEMTVSLAEISKQTNSATEEVSETITGIAQATSSQAIDAENTVSEMNQLGETIDVIHQSAVEMTNGATRATELNTNNSQLMEDVHENWEIERAKLGELAENMTNMNREIQNINQIIKVITDISSQTNLLALNASIEAARAGEAGRGFAVVADEVRKLAEQSATSTKDIEQIINKIQEKSISMVEQVSDSYEGGVKQTEIINGAIESTNDVSAKFEEIILEINSIDQLIASVQSQKDTVLFAVENISASTEENSAGTEEVSANAEEILATMEEFTNNIAELEKITEILNLQANSFKIK</sequence>
<name>A0A1Q2D8B6_9ENTE</name>
<dbReference type="GO" id="GO:0005886">
    <property type="term" value="C:plasma membrane"/>
    <property type="evidence" value="ECO:0007669"/>
    <property type="project" value="UniProtKB-SubCell"/>
</dbReference>
<evidence type="ECO:0000256" key="5">
    <source>
        <dbReference type="ARBA" id="ARBA00022989"/>
    </source>
</evidence>
<evidence type="ECO:0000313" key="9">
    <source>
        <dbReference type="Proteomes" id="UP000188246"/>
    </source>
</evidence>
<organism evidence="8 9">
    <name type="scientific">Vagococcus penaei</name>
    <dbReference type="NCBI Taxonomy" id="633807"/>
    <lineage>
        <taxon>Bacteria</taxon>
        <taxon>Bacillati</taxon>
        <taxon>Bacillota</taxon>
        <taxon>Bacilli</taxon>
        <taxon>Lactobacillales</taxon>
        <taxon>Enterococcaceae</taxon>
        <taxon>Vagococcus</taxon>
    </lineage>
</organism>
<accession>A0A1Q2D8B6</accession>
<keyword evidence="2" id="KW-1003">Cell membrane</keyword>
<evidence type="ECO:0000256" key="4">
    <source>
        <dbReference type="ARBA" id="ARBA00022692"/>
    </source>
</evidence>
<keyword evidence="6" id="KW-0472">Membrane</keyword>
<dbReference type="Gene3D" id="6.10.340.10">
    <property type="match status" value="1"/>
</dbReference>
<evidence type="ECO:0000256" key="6">
    <source>
        <dbReference type="ARBA" id="ARBA00023136"/>
    </source>
</evidence>
<evidence type="ECO:0000313" key="8">
    <source>
        <dbReference type="EMBL" id="AQP54580.1"/>
    </source>
</evidence>
<dbReference type="InterPro" id="IPR004089">
    <property type="entry name" value="MCPsignal_dom"/>
</dbReference>
<dbReference type="Gene3D" id="3.30.450.20">
    <property type="entry name" value="PAS domain"/>
    <property type="match status" value="2"/>
</dbReference>
<dbReference type="Proteomes" id="UP000188246">
    <property type="component" value="Chromosome"/>
</dbReference>
<keyword evidence="7" id="KW-0807">Transducer</keyword>
<proteinExistence type="predicted"/>
<evidence type="ECO:0000256" key="2">
    <source>
        <dbReference type="ARBA" id="ARBA00022475"/>
    </source>
</evidence>
<dbReference type="CDD" id="cd18773">
    <property type="entry name" value="PDC1_HK_sensor"/>
    <property type="match status" value="1"/>
</dbReference>
<keyword evidence="9" id="KW-1185">Reference proteome</keyword>
<dbReference type="AlphaFoldDB" id="A0A1Q2D8B6"/>
<dbReference type="GO" id="GO:0007165">
    <property type="term" value="P:signal transduction"/>
    <property type="evidence" value="ECO:0007669"/>
    <property type="project" value="UniProtKB-KW"/>
</dbReference>
<dbReference type="STRING" id="633807.BW732_10455"/>
<dbReference type="InterPro" id="IPR033479">
    <property type="entry name" value="dCache_1"/>
</dbReference>
<evidence type="ECO:0000256" key="1">
    <source>
        <dbReference type="ARBA" id="ARBA00004651"/>
    </source>
</evidence>
<protein>
    <submittedName>
        <fullName evidence="8">Uncharacterized protein</fullName>
    </submittedName>
</protein>
<keyword evidence="4" id="KW-0812">Transmembrane</keyword>
<dbReference type="PROSITE" id="PS50111">
    <property type="entry name" value="CHEMOTAXIS_TRANSDUC_2"/>
    <property type="match status" value="1"/>
</dbReference>
<dbReference type="Pfam" id="PF00015">
    <property type="entry name" value="MCPsignal"/>
    <property type="match status" value="1"/>
</dbReference>
<dbReference type="SUPFAM" id="SSF103190">
    <property type="entry name" value="Sensory domain-like"/>
    <property type="match status" value="1"/>
</dbReference>